<evidence type="ECO:0000259" key="1">
    <source>
        <dbReference type="Pfam" id="PF00534"/>
    </source>
</evidence>
<dbReference type="Pfam" id="PF00534">
    <property type="entry name" value="Glycos_transf_1"/>
    <property type="match status" value="1"/>
</dbReference>
<dbReference type="InterPro" id="IPR001296">
    <property type="entry name" value="Glyco_trans_1"/>
</dbReference>
<feature type="domain" description="Glycosyl transferase family 1" evidence="1">
    <location>
        <begin position="178"/>
        <end position="339"/>
    </location>
</feature>
<evidence type="ECO:0000259" key="2">
    <source>
        <dbReference type="Pfam" id="PF13477"/>
    </source>
</evidence>
<evidence type="ECO:0000313" key="3">
    <source>
        <dbReference type="EMBL" id="SFC10762.1"/>
    </source>
</evidence>
<keyword evidence="3" id="KW-0808">Transferase</keyword>
<dbReference type="RefSeq" id="WP_091528856.1">
    <property type="nucleotide sequence ID" value="NZ_FOLT01000003.1"/>
</dbReference>
<dbReference type="PANTHER" id="PTHR12526">
    <property type="entry name" value="GLYCOSYLTRANSFERASE"/>
    <property type="match status" value="1"/>
</dbReference>
<dbReference type="CDD" id="cd03808">
    <property type="entry name" value="GT4_CapM-like"/>
    <property type="match status" value="1"/>
</dbReference>
<dbReference type="InterPro" id="IPR028098">
    <property type="entry name" value="Glyco_trans_4-like_N"/>
</dbReference>
<dbReference type="OrthoDB" id="9806653at2"/>
<keyword evidence="4" id="KW-1185">Reference proteome</keyword>
<evidence type="ECO:0000313" key="4">
    <source>
        <dbReference type="Proteomes" id="UP000199612"/>
    </source>
</evidence>
<dbReference type="GO" id="GO:0016757">
    <property type="term" value="F:glycosyltransferase activity"/>
    <property type="evidence" value="ECO:0007669"/>
    <property type="project" value="InterPro"/>
</dbReference>
<dbReference type="SUPFAM" id="SSF53756">
    <property type="entry name" value="UDP-Glycosyltransferase/glycogen phosphorylase"/>
    <property type="match status" value="1"/>
</dbReference>
<sequence length="366" mass="41739">MSKVLILSNFGMGLYKFRKELLKELIDQGHNVYVSLPDDDYIPLLKSMGCNYIESNLDRRGKNPISDIRLMLSYIRMIHNIKPDIVLTYTIKPNIYGGMACRFTNTPYLPNITGLGTAIENQGMMQKLTLSLYKMGLKKADSVFFQNKSNKEFFCEKEILKSAPIVIPGSGVNLEEHQIEEYPLEDNTIRLLYIGRIMKNKGIDELLDASRRFKDNNKLEFHIVGFCEENYLKELEELDDEGVIHYHGQQNDVHKFIKDAHATILPSYHEGLSNVLLESASAGRPVLASNVDGCKETFDEGISGFGFDVKSTESLVETIKTFINLPYEKKKDMGAAGRKKIETEFDRNIVIQSYLKQIKITKENVK</sequence>
<dbReference type="Pfam" id="PF13477">
    <property type="entry name" value="Glyco_trans_4_2"/>
    <property type="match status" value="1"/>
</dbReference>
<name>A0A1I1GHM0_9LACT</name>
<organism evidence="3 4">
    <name type="scientific">Alkalibacterium subtropicum</name>
    <dbReference type="NCBI Taxonomy" id="753702"/>
    <lineage>
        <taxon>Bacteria</taxon>
        <taxon>Bacillati</taxon>
        <taxon>Bacillota</taxon>
        <taxon>Bacilli</taxon>
        <taxon>Lactobacillales</taxon>
        <taxon>Carnobacteriaceae</taxon>
        <taxon>Alkalibacterium</taxon>
    </lineage>
</organism>
<dbReference type="EMBL" id="FOLT01000003">
    <property type="protein sequence ID" value="SFC10762.1"/>
    <property type="molecule type" value="Genomic_DNA"/>
</dbReference>
<reference evidence="4" key="1">
    <citation type="submission" date="2016-10" db="EMBL/GenBank/DDBJ databases">
        <authorList>
            <person name="Varghese N."/>
            <person name="Submissions S."/>
        </authorList>
    </citation>
    <scope>NUCLEOTIDE SEQUENCE [LARGE SCALE GENOMIC DNA]</scope>
    <source>
        <strain evidence="4">DSM 23664</strain>
    </source>
</reference>
<dbReference type="Gene3D" id="3.40.50.2000">
    <property type="entry name" value="Glycogen Phosphorylase B"/>
    <property type="match status" value="2"/>
</dbReference>
<feature type="domain" description="Glycosyltransferase subfamily 4-like N-terminal" evidence="2">
    <location>
        <begin position="3"/>
        <end position="147"/>
    </location>
</feature>
<dbReference type="AlphaFoldDB" id="A0A1I1GHM0"/>
<dbReference type="Proteomes" id="UP000199612">
    <property type="component" value="Unassembled WGS sequence"/>
</dbReference>
<gene>
    <name evidence="3" type="ORF">SAMN04488102_10371</name>
</gene>
<protein>
    <submittedName>
        <fullName evidence="3">Galacturonosyltransferase</fullName>
    </submittedName>
</protein>
<dbReference type="STRING" id="753702.SAMN04488102_10371"/>
<accession>A0A1I1GHM0</accession>
<proteinExistence type="predicted"/>